<accession>A0A061SMK7</accession>
<proteinExistence type="predicted"/>
<feature type="non-terminal residue" evidence="1">
    <location>
        <position position="1"/>
    </location>
</feature>
<dbReference type="EMBL" id="GBEZ01000605">
    <property type="protein sequence ID" value="JAC84294.1"/>
    <property type="molecule type" value="Transcribed_RNA"/>
</dbReference>
<evidence type="ECO:0000313" key="1">
    <source>
        <dbReference type="EMBL" id="JAC84294.1"/>
    </source>
</evidence>
<protein>
    <submittedName>
        <fullName evidence="1">Uncharacterized protein</fullName>
    </submittedName>
</protein>
<dbReference type="AlphaFoldDB" id="A0A061SMK7"/>
<gene>
    <name evidence="1" type="ORF">TSPGSL018_1340</name>
</gene>
<name>A0A061SMK7_9CHLO</name>
<reference evidence="1" key="1">
    <citation type="submission" date="2014-05" db="EMBL/GenBank/DDBJ databases">
        <title>The transcriptome of the halophilic microalga Tetraselmis sp. GSL018 isolated from the Great Salt Lake, Utah.</title>
        <authorList>
            <person name="Jinkerson R.E."/>
            <person name="D'Adamo S."/>
            <person name="Posewitz M.C."/>
        </authorList>
    </citation>
    <scope>NUCLEOTIDE SEQUENCE</scope>
    <source>
        <strain evidence="1">GSL018</strain>
    </source>
</reference>
<organism evidence="1">
    <name type="scientific">Tetraselmis sp. GSL018</name>
    <dbReference type="NCBI Taxonomy" id="582737"/>
    <lineage>
        <taxon>Eukaryota</taxon>
        <taxon>Viridiplantae</taxon>
        <taxon>Chlorophyta</taxon>
        <taxon>core chlorophytes</taxon>
        <taxon>Chlorodendrophyceae</taxon>
        <taxon>Chlorodendrales</taxon>
        <taxon>Chlorodendraceae</taxon>
        <taxon>Tetraselmis</taxon>
    </lineage>
</organism>
<feature type="non-terminal residue" evidence="1">
    <location>
        <position position="68"/>
    </location>
</feature>
<sequence length="68" mass="7529">TKSCSSSTICASWVPGVAGQFRLSNRDKSKRVDPKSSDTISNCRVECFLFEGTLTAQKRISTAEKKER</sequence>